<feature type="compositionally biased region" description="Acidic residues" evidence="1">
    <location>
        <begin position="97"/>
        <end position="113"/>
    </location>
</feature>
<gene>
    <name evidence="2" type="ORF">Vafri_15467</name>
</gene>
<feature type="region of interest" description="Disordered" evidence="1">
    <location>
        <begin position="73"/>
        <end position="130"/>
    </location>
</feature>
<dbReference type="EMBL" id="BNCO01000043">
    <property type="protein sequence ID" value="GIL61066.1"/>
    <property type="molecule type" value="Genomic_DNA"/>
</dbReference>
<dbReference type="Proteomes" id="UP000747399">
    <property type="component" value="Unassembled WGS sequence"/>
</dbReference>
<accession>A0A8J4BFK9</accession>
<dbReference type="AlphaFoldDB" id="A0A8J4BFK9"/>
<reference evidence="2" key="1">
    <citation type="journal article" date="2021" name="Proc. Natl. Acad. Sci. U.S.A.">
        <title>Three genomes in the algal genus Volvox reveal the fate of a haploid sex-determining region after a transition to homothallism.</title>
        <authorList>
            <person name="Yamamoto K."/>
            <person name="Hamaji T."/>
            <person name="Kawai-Toyooka H."/>
            <person name="Matsuzaki R."/>
            <person name="Takahashi F."/>
            <person name="Nishimura Y."/>
            <person name="Kawachi M."/>
            <person name="Noguchi H."/>
            <person name="Minakuchi Y."/>
            <person name="Umen J.G."/>
            <person name="Toyoda A."/>
            <person name="Nozaki H."/>
        </authorList>
    </citation>
    <scope>NUCLEOTIDE SEQUENCE</scope>
    <source>
        <strain evidence="2">NIES-3780</strain>
    </source>
</reference>
<sequence length="130" mass="13933">AGLAGSLAGLQVCRSCRVFCRFADLDLFVLAGDPLTGAALGPNQLRVLVERTCEVKEHLEDYLRYLQGALTVATAPRPEEQRAPAVESPRQGHDGDMDVEDPTLDAEADDQETATDRRGPKAAAAAVRTD</sequence>
<evidence type="ECO:0000313" key="2">
    <source>
        <dbReference type="EMBL" id="GIL61066.1"/>
    </source>
</evidence>
<organism evidence="2 3">
    <name type="scientific">Volvox africanus</name>
    <dbReference type="NCBI Taxonomy" id="51714"/>
    <lineage>
        <taxon>Eukaryota</taxon>
        <taxon>Viridiplantae</taxon>
        <taxon>Chlorophyta</taxon>
        <taxon>core chlorophytes</taxon>
        <taxon>Chlorophyceae</taxon>
        <taxon>CS clade</taxon>
        <taxon>Chlamydomonadales</taxon>
        <taxon>Volvocaceae</taxon>
        <taxon>Volvox</taxon>
    </lineage>
</organism>
<proteinExistence type="predicted"/>
<evidence type="ECO:0000313" key="3">
    <source>
        <dbReference type="Proteomes" id="UP000747399"/>
    </source>
</evidence>
<protein>
    <submittedName>
        <fullName evidence="2">Uncharacterized protein</fullName>
    </submittedName>
</protein>
<evidence type="ECO:0000256" key="1">
    <source>
        <dbReference type="SAM" id="MobiDB-lite"/>
    </source>
</evidence>
<feature type="non-terminal residue" evidence="2">
    <location>
        <position position="130"/>
    </location>
</feature>
<keyword evidence="3" id="KW-1185">Reference proteome</keyword>
<comment type="caution">
    <text evidence="2">The sequence shown here is derived from an EMBL/GenBank/DDBJ whole genome shotgun (WGS) entry which is preliminary data.</text>
</comment>
<name>A0A8J4BFK9_9CHLO</name>